<evidence type="ECO:0000313" key="1">
    <source>
        <dbReference type="EMBL" id="CAN69117.1"/>
    </source>
</evidence>
<dbReference type="EMBL" id="AM428484">
    <property type="protein sequence ID" value="CAN69117.1"/>
    <property type="molecule type" value="Genomic_DNA"/>
</dbReference>
<gene>
    <name evidence="1" type="ORF">VITISV_031844</name>
</gene>
<reference evidence="1" key="1">
    <citation type="journal article" date="2007" name="PLoS ONE">
        <title>The first genome sequence of an elite grapevine cultivar (Pinot noir Vitis vinifera L.): coping with a highly heterozygous genome.</title>
        <authorList>
            <person name="Velasco R."/>
            <person name="Zharkikh A."/>
            <person name="Troggio M."/>
            <person name="Cartwright D.A."/>
            <person name="Cestaro A."/>
            <person name="Pruss D."/>
            <person name="Pindo M."/>
            <person name="FitzGerald L.M."/>
            <person name="Vezzulli S."/>
            <person name="Reid J."/>
            <person name="Malacarne G."/>
            <person name="Iliev D."/>
            <person name="Coppola G."/>
            <person name="Wardell B."/>
            <person name="Micheletti D."/>
            <person name="Macalma T."/>
            <person name="Facci M."/>
            <person name="Mitchell J.T."/>
            <person name="Perazzolli M."/>
            <person name="Eldredge G."/>
            <person name="Gatto P."/>
            <person name="Oyzerski R."/>
            <person name="Moretto M."/>
            <person name="Gutin N."/>
            <person name="Stefanini M."/>
            <person name="Chen Y."/>
            <person name="Segala C."/>
            <person name="Davenport C."/>
            <person name="Dematte L."/>
            <person name="Mraz A."/>
            <person name="Battilana J."/>
            <person name="Stormo K."/>
            <person name="Costa F."/>
            <person name="Tao Q."/>
            <person name="Si-Ammour A."/>
            <person name="Harkins T."/>
            <person name="Lackey A."/>
            <person name="Perbost C."/>
            <person name="Taillon B."/>
            <person name="Stella A."/>
            <person name="Solovyev V."/>
            <person name="Fawcett J.A."/>
            <person name="Sterck L."/>
            <person name="Vandepoele K."/>
            <person name="Grando S.M."/>
            <person name="Toppo S."/>
            <person name="Moser C."/>
            <person name="Lanchbury J."/>
            <person name="Bogden R."/>
            <person name="Skolnick M."/>
            <person name="Sgaramella V."/>
            <person name="Bhatnagar S.K."/>
            <person name="Fontana P."/>
            <person name="Gutin A."/>
            <person name="Van de Peer Y."/>
            <person name="Salamini F."/>
            <person name="Viola R."/>
        </authorList>
    </citation>
    <scope>NUCLEOTIDE SEQUENCE</scope>
</reference>
<accession>A5AJY8</accession>
<organism evidence="1">
    <name type="scientific">Vitis vinifera</name>
    <name type="common">Grape</name>
    <dbReference type="NCBI Taxonomy" id="29760"/>
    <lineage>
        <taxon>Eukaryota</taxon>
        <taxon>Viridiplantae</taxon>
        <taxon>Streptophyta</taxon>
        <taxon>Embryophyta</taxon>
        <taxon>Tracheophyta</taxon>
        <taxon>Spermatophyta</taxon>
        <taxon>Magnoliopsida</taxon>
        <taxon>eudicotyledons</taxon>
        <taxon>Gunneridae</taxon>
        <taxon>Pentapetalae</taxon>
        <taxon>rosids</taxon>
        <taxon>Vitales</taxon>
        <taxon>Vitaceae</taxon>
        <taxon>Viteae</taxon>
        <taxon>Vitis</taxon>
    </lineage>
</organism>
<dbReference type="PANTHER" id="PTHR11439:SF470">
    <property type="entry name" value="CYSTEINE-RICH RLK (RECEPTOR-LIKE PROTEIN KINASE) 8"/>
    <property type="match status" value="1"/>
</dbReference>
<sequence>MVKRGICKSVGLFLGIRRLPSSSCEGSYIVSGVLFLTLMVRRYFMFVMMTFGGNMVIATLLVAVMGRGSWLVVVIACKTRFTLVNVPDNYIRITHVGYPDVLWSGRIYGNRSDDYALITNNKSVMQFFISLNESYAQNRTRILIMDPLPPITKNIQGVDESASLSSAIASAINFTPKPKRGRPLCSPCGLQGYLGCKTRKTPMDPNVKLSQDERVPLVAPSEYRRMNGKLLYLTITRPDLSFAVNRLSQFLAKPRVPHLQAVHRVLQYIKTTVGQGLFFPLPRWLN</sequence>
<dbReference type="PANTHER" id="PTHR11439">
    <property type="entry name" value="GAG-POL-RELATED RETROTRANSPOSON"/>
    <property type="match status" value="1"/>
</dbReference>
<dbReference type="AlphaFoldDB" id="A5AJY8"/>
<proteinExistence type="predicted"/>
<protein>
    <recommendedName>
        <fullName evidence="2">Retrovirus-related Pol polyprotein from transposon RE1</fullName>
    </recommendedName>
</protein>
<evidence type="ECO:0008006" key="2">
    <source>
        <dbReference type="Google" id="ProtNLM"/>
    </source>
</evidence>
<name>A5AJY8_VITVI</name>